<evidence type="ECO:0000313" key="1">
    <source>
        <dbReference type="EMBL" id="MCQ4922187.1"/>
    </source>
</evidence>
<protein>
    <recommendedName>
        <fullName evidence="3">Phage-like protein</fullName>
    </recommendedName>
</protein>
<organism evidence="1 2">
    <name type="scientific">Tissierella carlieri</name>
    <dbReference type="NCBI Taxonomy" id="689904"/>
    <lineage>
        <taxon>Bacteria</taxon>
        <taxon>Bacillati</taxon>
        <taxon>Bacillota</taxon>
        <taxon>Tissierellia</taxon>
        <taxon>Tissierellales</taxon>
        <taxon>Tissierellaceae</taxon>
        <taxon>Tissierella</taxon>
    </lineage>
</organism>
<comment type="caution">
    <text evidence="1">The sequence shown here is derived from an EMBL/GenBank/DDBJ whole genome shotgun (WGS) entry which is preliminary data.</text>
</comment>
<dbReference type="InterPro" id="IPR057006">
    <property type="entry name" value="Phage_TAC_19"/>
</dbReference>
<reference evidence="1 2" key="1">
    <citation type="submission" date="2022-06" db="EMBL/GenBank/DDBJ databases">
        <title>Isolation of gut microbiota from human fecal samples.</title>
        <authorList>
            <person name="Pamer E.G."/>
            <person name="Barat B."/>
            <person name="Waligurski E."/>
            <person name="Medina S."/>
            <person name="Paddock L."/>
            <person name="Mostad J."/>
        </authorList>
    </citation>
    <scope>NUCLEOTIDE SEQUENCE [LARGE SCALE GENOMIC DNA]</scope>
    <source>
        <strain evidence="1 2">DFI.7.95</strain>
    </source>
</reference>
<sequence length="98" mass="11171">MDIKLLIDGKEKTFVSDFISARMLRRTLEISKKVNFNDMTAEELDTMVDFIVELFKDKFTRDDVYDGLSSSELIPTITRCITEVVGEVAEVTGVDEKN</sequence>
<dbReference type="Pfam" id="PF23857">
    <property type="entry name" value="Phage_TAC_19"/>
    <property type="match status" value="1"/>
</dbReference>
<dbReference type="Proteomes" id="UP001524478">
    <property type="component" value="Unassembled WGS sequence"/>
</dbReference>
<dbReference type="EMBL" id="JANGAC010000002">
    <property type="protein sequence ID" value="MCQ4922187.1"/>
    <property type="molecule type" value="Genomic_DNA"/>
</dbReference>
<dbReference type="RefSeq" id="WP_256310478.1">
    <property type="nucleotide sequence ID" value="NZ_JANGAC010000002.1"/>
</dbReference>
<evidence type="ECO:0008006" key="3">
    <source>
        <dbReference type="Google" id="ProtNLM"/>
    </source>
</evidence>
<dbReference type="NCBIfam" id="NF047360">
    <property type="entry name" value="tail_chap_PVL"/>
    <property type="match status" value="1"/>
</dbReference>
<proteinExistence type="predicted"/>
<keyword evidence="2" id="KW-1185">Reference proteome</keyword>
<name>A0ABT1S842_9FIRM</name>
<evidence type="ECO:0000313" key="2">
    <source>
        <dbReference type="Proteomes" id="UP001524478"/>
    </source>
</evidence>
<accession>A0ABT1S842</accession>
<gene>
    <name evidence="1" type="ORF">NE686_03765</name>
</gene>